<reference evidence="5 6" key="1">
    <citation type="journal article" date="2012" name="ISME J.">
        <title>Genomic insights to SAR86, an abundant and uncultivated marine bacterial lineage.</title>
        <authorList>
            <person name="Dupont C.L."/>
            <person name="Rusch D.B."/>
            <person name="Yooseph S."/>
            <person name="Lombardo M.J."/>
            <person name="Richter R.A."/>
            <person name="Valas R."/>
            <person name="Novotny M."/>
            <person name="Yee-Greenbaum J."/>
            <person name="Selengut J.D."/>
            <person name="Haft D.H."/>
            <person name="Halpern A.L."/>
            <person name="Lasken R.S."/>
            <person name="Nealson K."/>
            <person name="Friedman R."/>
            <person name="Venter J.C."/>
        </authorList>
    </citation>
    <scope>NUCLEOTIDE SEQUENCE [LARGE SCALE GENOMIC DNA]</scope>
</reference>
<dbReference type="GO" id="GO:0016853">
    <property type="term" value="F:isomerase activity"/>
    <property type="evidence" value="ECO:0007669"/>
    <property type="project" value="UniProtKB-KW"/>
</dbReference>
<evidence type="ECO:0000256" key="1">
    <source>
        <dbReference type="ARBA" id="ARBA00004236"/>
    </source>
</evidence>
<organism evidence="5 6">
    <name type="scientific">SAR86 cluster bacterium SAR86B</name>
    <dbReference type="NCBI Taxonomy" id="1123867"/>
    <lineage>
        <taxon>Bacteria</taxon>
        <taxon>Pseudomonadati</taxon>
        <taxon>Pseudomonadota</taxon>
        <taxon>Gammaproteobacteria</taxon>
        <taxon>SAR86 cluster</taxon>
    </lineage>
</organism>
<protein>
    <submittedName>
        <fullName evidence="5">Putative PpiC-type peptidyl-prolyl cis-trans isomerase</fullName>
    </submittedName>
</protein>
<dbReference type="InterPro" id="IPR052029">
    <property type="entry name" value="PpiD_chaperone"/>
</dbReference>
<name>J5KDM9_9GAMM</name>
<evidence type="ECO:0000256" key="4">
    <source>
        <dbReference type="ARBA" id="ARBA00023186"/>
    </source>
</evidence>
<dbReference type="GO" id="GO:0005886">
    <property type="term" value="C:plasma membrane"/>
    <property type="evidence" value="ECO:0007669"/>
    <property type="project" value="UniProtKB-SubCell"/>
</dbReference>
<dbReference type="EMBL" id="JH611184">
    <property type="protein sequence ID" value="EJP73043.1"/>
    <property type="molecule type" value="Genomic_DNA"/>
</dbReference>
<sequence length="450" mass="51824">MYNSWKLQEENIIALARQKIYFDLIKSSIYLTNSESTYQFHFENDKVDIEYLRIPFEAIPDSVIKIRESEISSFLKNNRDKYEIEESKKIEYVFIPDVASELDENNIKINLEQLKSGFNQLNQITNSTEYVEGFESVENYSDFIDVHSEVSWDSIYKTKQELSGSFSDILFGLNIGQVFGPYKDGNFYKISRMIDKKKEDNLNKVLIADVIKEIIPSNESSNDNYRIASQVEFDANNDLDLNASNEGLRVNTFESFAEFDEGIPGINNSRQVIKWVYEKNSRTGDVKRFTLSDGYLVAKINESNKKRLPLLDDVRDEISQILILDKKYEYLNNKYKNNASIKGISDDYDLNIENASAVTQNDPILVGAGIEPYIIGSAFSLEPNEISKLLKGNNGIYIIKLISKVIEEDSTIDQLSSNLIYDREVERLSNLIPEILESKAEIIDNRSFYY</sequence>
<evidence type="ECO:0000256" key="2">
    <source>
        <dbReference type="ARBA" id="ARBA00022475"/>
    </source>
</evidence>
<dbReference type="HOGENOM" id="CLU_608190_0_0_6"/>
<dbReference type="Proteomes" id="UP000010116">
    <property type="component" value="Unassembled WGS sequence"/>
</dbReference>
<keyword evidence="4" id="KW-0143">Chaperone</keyword>
<keyword evidence="2" id="KW-1003">Cell membrane</keyword>
<proteinExistence type="predicted"/>
<keyword evidence="3" id="KW-0472">Membrane</keyword>
<gene>
    <name evidence="5" type="ORF">NT02SARS_1936</name>
</gene>
<comment type="subcellular location">
    <subcellularLocation>
        <location evidence="1">Cell membrane</location>
    </subcellularLocation>
</comment>
<dbReference type="PANTHER" id="PTHR47529">
    <property type="entry name" value="PEPTIDYL-PROLYL CIS-TRANS ISOMERASE D"/>
    <property type="match status" value="1"/>
</dbReference>
<evidence type="ECO:0000256" key="3">
    <source>
        <dbReference type="ARBA" id="ARBA00023136"/>
    </source>
</evidence>
<evidence type="ECO:0000313" key="5">
    <source>
        <dbReference type="EMBL" id="EJP73043.1"/>
    </source>
</evidence>
<evidence type="ECO:0000313" key="6">
    <source>
        <dbReference type="Proteomes" id="UP000010116"/>
    </source>
</evidence>
<keyword evidence="5" id="KW-0413">Isomerase</keyword>
<accession>J5KDM9</accession>
<dbReference type="AlphaFoldDB" id="J5KDM9"/>
<dbReference type="PANTHER" id="PTHR47529:SF1">
    <property type="entry name" value="PERIPLASMIC CHAPERONE PPID"/>
    <property type="match status" value="1"/>
</dbReference>